<dbReference type="InterPro" id="IPR050222">
    <property type="entry name" value="MATE_MdtK"/>
</dbReference>
<evidence type="ECO:0000256" key="5">
    <source>
        <dbReference type="ARBA" id="ARBA00022448"/>
    </source>
</evidence>
<proteinExistence type="inferred from homology"/>
<dbReference type="GO" id="GO:0006811">
    <property type="term" value="P:monoatomic ion transport"/>
    <property type="evidence" value="ECO:0007669"/>
    <property type="project" value="UniProtKB-KW"/>
</dbReference>
<comment type="function">
    <text evidence="1">Multidrug efflux pump.</text>
</comment>
<feature type="transmembrane region" description="Helical" evidence="13">
    <location>
        <begin position="329"/>
        <end position="350"/>
    </location>
</feature>
<dbReference type="GO" id="GO:0015297">
    <property type="term" value="F:antiporter activity"/>
    <property type="evidence" value="ECO:0007669"/>
    <property type="project" value="UniProtKB-KW"/>
</dbReference>
<feature type="transmembrane region" description="Helical" evidence="13">
    <location>
        <begin position="204"/>
        <end position="228"/>
    </location>
</feature>
<evidence type="ECO:0000313" key="15">
    <source>
        <dbReference type="Proteomes" id="UP001321786"/>
    </source>
</evidence>
<dbReference type="AlphaFoldDB" id="A0AAU9E1K9"/>
<keyword evidence="11 13" id="KW-0472">Membrane</keyword>
<feature type="transmembrane region" description="Helical" evidence="13">
    <location>
        <begin position="430"/>
        <end position="450"/>
    </location>
</feature>
<keyword evidence="7" id="KW-1003">Cell membrane</keyword>
<reference evidence="14 15" key="1">
    <citation type="submission" date="2023-08" db="EMBL/GenBank/DDBJ databases">
        <title>Helicovermis profunda gen. nov., sp. nov., a novel mesophilic, fermentative bacterium within the Bacillota from a deep-sea hydrothermal vent chimney.</title>
        <authorList>
            <person name="Miyazaki U."/>
            <person name="Mizutani D."/>
            <person name="Hashimoto Y."/>
            <person name="Tame A."/>
            <person name="Sawayama S."/>
            <person name="Miyazaki J."/>
            <person name="Takai K."/>
            <person name="Nakagawa S."/>
        </authorList>
    </citation>
    <scope>NUCLEOTIDE SEQUENCE [LARGE SCALE GENOMIC DNA]</scope>
    <source>
        <strain evidence="14 15">S502</strain>
    </source>
</reference>
<dbReference type="GO" id="GO:0005886">
    <property type="term" value="C:plasma membrane"/>
    <property type="evidence" value="ECO:0007669"/>
    <property type="project" value="UniProtKB-SubCell"/>
</dbReference>
<dbReference type="Proteomes" id="UP001321786">
    <property type="component" value="Chromosome"/>
</dbReference>
<dbReference type="InterPro" id="IPR048279">
    <property type="entry name" value="MdtK-like"/>
</dbReference>
<feature type="transmembrane region" description="Helical" evidence="13">
    <location>
        <begin position="96"/>
        <end position="114"/>
    </location>
</feature>
<gene>
    <name evidence="14" type="ORF">HLPR_05090</name>
</gene>
<keyword evidence="5" id="KW-0813">Transport</keyword>
<dbReference type="RefSeq" id="WP_338536511.1">
    <property type="nucleotide sequence ID" value="NZ_AP028654.1"/>
</dbReference>
<sequence length="461" mass="51184">MKKRDLTKGSITKNLLFMSVPTMMGFFAQTLYDVVDMMWIGRISFEAVAGVTIFVTIFWVVEVLNEIIGSSSISLISQSYGEGDKEKTKKIIEQTITFKALVAIIASIFLYLFIKPLALFFDSNPLVVKSVISYGYIRIYFVPIMFSSFTVNTALRCIGDAKKPLYLMLVSSIMNVILDPIFIFKSLHIKFLFIDFTLKGFGMGVFGAALATVISITFAFLIGMYILLGGKTHIKIEFKKLFRLDKEIDFKLITIGLPNGADSLTRNLSSFVVLKLIAIYGSVAIAAAGIGMRILGLLFMPLIGLMMGGGTIVGQNIGNNQIDRAEKTAFAAAKLGLLFSLFASSIAFLFSKQIMMIFTNDMSIILIGIPMLKILVISTIFIAVLFGIATLFSGSGYNFPFLVSSVVGRWIVAIPFALITVYFLHLSINWLWFSFVLGDIAESVTIYIFYKKGKWKEKRVV</sequence>
<evidence type="ECO:0000313" key="14">
    <source>
        <dbReference type="EMBL" id="BEP28178.1"/>
    </source>
</evidence>
<protein>
    <recommendedName>
        <fullName evidence="4">Probable multidrug resistance protein NorM</fullName>
    </recommendedName>
    <alternativeName>
        <fullName evidence="12">Multidrug-efflux transporter</fullName>
    </alternativeName>
</protein>
<dbReference type="PANTHER" id="PTHR43298">
    <property type="entry name" value="MULTIDRUG RESISTANCE PROTEIN NORM-RELATED"/>
    <property type="match status" value="1"/>
</dbReference>
<keyword evidence="8 13" id="KW-0812">Transmembrane</keyword>
<feature type="transmembrane region" description="Helical" evidence="13">
    <location>
        <begin position="401"/>
        <end position="424"/>
    </location>
</feature>
<evidence type="ECO:0000256" key="2">
    <source>
        <dbReference type="ARBA" id="ARBA00004651"/>
    </source>
</evidence>
<evidence type="ECO:0000256" key="7">
    <source>
        <dbReference type="ARBA" id="ARBA00022475"/>
    </source>
</evidence>
<dbReference type="Pfam" id="PF01554">
    <property type="entry name" value="MatE"/>
    <property type="match status" value="2"/>
</dbReference>
<evidence type="ECO:0000256" key="12">
    <source>
        <dbReference type="ARBA" id="ARBA00031636"/>
    </source>
</evidence>
<keyword evidence="6" id="KW-0050">Antiport</keyword>
<dbReference type="KEGG" id="hprf:HLPR_05090"/>
<dbReference type="CDD" id="cd13137">
    <property type="entry name" value="MATE_NorM_like"/>
    <property type="match status" value="1"/>
</dbReference>
<feature type="transmembrane region" description="Helical" evidence="13">
    <location>
        <begin position="12"/>
        <end position="32"/>
    </location>
</feature>
<comment type="similarity">
    <text evidence="3">Belongs to the multi antimicrobial extrusion (MATE) (TC 2.A.66.1) family.</text>
</comment>
<keyword evidence="10" id="KW-0406">Ion transport</keyword>
<evidence type="ECO:0000256" key="4">
    <source>
        <dbReference type="ARBA" id="ARBA00020268"/>
    </source>
</evidence>
<dbReference type="EMBL" id="AP028654">
    <property type="protein sequence ID" value="BEP28178.1"/>
    <property type="molecule type" value="Genomic_DNA"/>
</dbReference>
<organism evidence="14 15">
    <name type="scientific">Helicovermis profundi</name>
    <dbReference type="NCBI Taxonomy" id="3065157"/>
    <lineage>
        <taxon>Bacteria</taxon>
        <taxon>Bacillati</taxon>
        <taxon>Bacillota</taxon>
        <taxon>Clostridia</taxon>
        <taxon>Helicovermis</taxon>
    </lineage>
</organism>
<feature type="transmembrane region" description="Helical" evidence="13">
    <location>
        <begin position="272"/>
        <end position="292"/>
    </location>
</feature>
<dbReference type="GO" id="GO:0042910">
    <property type="term" value="F:xenobiotic transmembrane transporter activity"/>
    <property type="evidence" value="ECO:0007669"/>
    <property type="project" value="InterPro"/>
</dbReference>
<evidence type="ECO:0000256" key="9">
    <source>
        <dbReference type="ARBA" id="ARBA00022989"/>
    </source>
</evidence>
<evidence type="ECO:0000256" key="10">
    <source>
        <dbReference type="ARBA" id="ARBA00023065"/>
    </source>
</evidence>
<keyword evidence="9 13" id="KW-1133">Transmembrane helix</keyword>
<evidence type="ECO:0000256" key="13">
    <source>
        <dbReference type="SAM" id="Phobius"/>
    </source>
</evidence>
<evidence type="ECO:0000256" key="11">
    <source>
        <dbReference type="ARBA" id="ARBA00023136"/>
    </source>
</evidence>
<feature type="transmembrane region" description="Helical" evidence="13">
    <location>
        <begin position="362"/>
        <end position="389"/>
    </location>
</feature>
<feature type="transmembrane region" description="Helical" evidence="13">
    <location>
        <begin position="38"/>
        <end position="61"/>
    </location>
</feature>
<evidence type="ECO:0000256" key="8">
    <source>
        <dbReference type="ARBA" id="ARBA00022692"/>
    </source>
</evidence>
<comment type="subcellular location">
    <subcellularLocation>
        <location evidence="2">Cell membrane</location>
        <topology evidence="2">Multi-pass membrane protein</topology>
    </subcellularLocation>
</comment>
<feature type="transmembrane region" description="Helical" evidence="13">
    <location>
        <begin position="134"/>
        <end position="153"/>
    </location>
</feature>
<evidence type="ECO:0000256" key="6">
    <source>
        <dbReference type="ARBA" id="ARBA00022449"/>
    </source>
</evidence>
<dbReference type="PIRSF" id="PIRSF006603">
    <property type="entry name" value="DinF"/>
    <property type="match status" value="1"/>
</dbReference>
<name>A0AAU9E1K9_9FIRM</name>
<feature type="transmembrane region" description="Helical" evidence="13">
    <location>
        <begin position="165"/>
        <end position="184"/>
    </location>
</feature>
<evidence type="ECO:0000256" key="1">
    <source>
        <dbReference type="ARBA" id="ARBA00003408"/>
    </source>
</evidence>
<evidence type="ECO:0000256" key="3">
    <source>
        <dbReference type="ARBA" id="ARBA00010199"/>
    </source>
</evidence>
<feature type="transmembrane region" description="Helical" evidence="13">
    <location>
        <begin position="298"/>
        <end position="317"/>
    </location>
</feature>
<accession>A0AAU9E1K9</accession>
<dbReference type="InterPro" id="IPR002528">
    <property type="entry name" value="MATE_fam"/>
</dbReference>
<dbReference type="PANTHER" id="PTHR43298:SF2">
    <property type="entry name" value="FMN_FAD EXPORTER YEEO-RELATED"/>
    <property type="match status" value="1"/>
</dbReference>
<dbReference type="NCBIfam" id="TIGR00797">
    <property type="entry name" value="matE"/>
    <property type="match status" value="1"/>
</dbReference>
<keyword evidence="15" id="KW-1185">Reference proteome</keyword>